<sequence>MIRWFIFFSSSSFSFDAFVPPPSSLPPTSSSPTVIVGSFYDHFSKEIPCINRSRAKNFKLPLLPESGFRIRRCANSGIIALARLCQYTILPELHQKSRFPNKKILDAAARPPCSFRPPCTPAARTLRQSTRGPAHASCTQVAVGVARLSLTPHAHIPAGVAPAGRYLCVHVAHEGARTSRTRVRRLLSHPVHAGRMAGCPPCAHVSPMRWCRGRDAAVEFES</sequence>
<dbReference type="EMBL" id="KQ988615">
    <property type="protein sequence ID" value="KZV55415.1"/>
    <property type="molecule type" value="Genomic_DNA"/>
</dbReference>
<evidence type="ECO:0000313" key="1">
    <source>
        <dbReference type="EMBL" id="KZV55415.1"/>
    </source>
</evidence>
<organism evidence="1 2">
    <name type="scientific">Dorcoceras hygrometricum</name>
    <dbReference type="NCBI Taxonomy" id="472368"/>
    <lineage>
        <taxon>Eukaryota</taxon>
        <taxon>Viridiplantae</taxon>
        <taxon>Streptophyta</taxon>
        <taxon>Embryophyta</taxon>
        <taxon>Tracheophyta</taxon>
        <taxon>Spermatophyta</taxon>
        <taxon>Magnoliopsida</taxon>
        <taxon>eudicotyledons</taxon>
        <taxon>Gunneridae</taxon>
        <taxon>Pentapetalae</taxon>
        <taxon>asterids</taxon>
        <taxon>lamiids</taxon>
        <taxon>Lamiales</taxon>
        <taxon>Gesneriaceae</taxon>
        <taxon>Didymocarpoideae</taxon>
        <taxon>Trichosporeae</taxon>
        <taxon>Loxocarpinae</taxon>
        <taxon>Dorcoceras</taxon>
    </lineage>
</organism>
<name>A0A2Z7D9X5_9LAMI</name>
<evidence type="ECO:0000313" key="2">
    <source>
        <dbReference type="Proteomes" id="UP000250235"/>
    </source>
</evidence>
<protein>
    <submittedName>
        <fullName evidence="1">Uncharacterized protein</fullName>
    </submittedName>
</protein>
<gene>
    <name evidence="1" type="ORF">F511_06465</name>
</gene>
<dbReference type="Proteomes" id="UP000250235">
    <property type="component" value="Unassembled WGS sequence"/>
</dbReference>
<reference evidence="1 2" key="1">
    <citation type="journal article" date="2015" name="Proc. Natl. Acad. Sci. U.S.A.">
        <title>The resurrection genome of Boea hygrometrica: A blueprint for survival of dehydration.</title>
        <authorList>
            <person name="Xiao L."/>
            <person name="Yang G."/>
            <person name="Zhang L."/>
            <person name="Yang X."/>
            <person name="Zhao S."/>
            <person name="Ji Z."/>
            <person name="Zhou Q."/>
            <person name="Hu M."/>
            <person name="Wang Y."/>
            <person name="Chen M."/>
            <person name="Xu Y."/>
            <person name="Jin H."/>
            <person name="Xiao X."/>
            <person name="Hu G."/>
            <person name="Bao F."/>
            <person name="Hu Y."/>
            <person name="Wan P."/>
            <person name="Li L."/>
            <person name="Deng X."/>
            <person name="Kuang T."/>
            <person name="Xiang C."/>
            <person name="Zhu J.K."/>
            <person name="Oliver M.J."/>
            <person name="He Y."/>
        </authorList>
    </citation>
    <scope>NUCLEOTIDE SEQUENCE [LARGE SCALE GENOMIC DNA]</scope>
    <source>
        <strain evidence="2">cv. XS01</strain>
    </source>
</reference>
<dbReference type="AlphaFoldDB" id="A0A2Z7D9X5"/>
<accession>A0A2Z7D9X5</accession>
<keyword evidence="2" id="KW-1185">Reference proteome</keyword>
<proteinExistence type="predicted"/>